<evidence type="ECO:0000256" key="2">
    <source>
        <dbReference type="ARBA" id="ARBA00022692"/>
    </source>
</evidence>
<comment type="caution">
    <text evidence="10">The sequence shown here is derived from an EMBL/GenBank/DDBJ whole genome shotgun (WGS) entry which is preliminary data.</text>
</comment>
<comment type="subcellular location">
    <subcellularLocation>
        <location evidence="1">Membrane</location>
        <topology evidence="1">Multi-pass membrane protein</topology>
    </subcellularLocation>
</comment>
<keyword evidence="5 7" id="KW-0040">ANK repeat</keyword>
<dbReference type="EMBL" id="CM022218">
    <property type="protein sequence ID" value="KAF7033901.1"/>
    <property type="molecule type" value="Genomic_DNA"/>
</dbReference>
<feature type="transmembrane region" description="Helical" evidence="8">
    <location>
        <begin position="470"/>
        <end position="495"/>
    </location>
</feature>
<dbReference type="PaxDb" id="4565-Traes_3B_7A3239715.1"/>
<feature type="domain" description="PGG" evidence="9">
    <location>
        <begin position="426"/>
        <end position="533"/>
    </location>
</feature>
<evidence type="ECO:0000256" key="8">
    <source>
        <dbReference type="SAM" id="Phobius"/>
    </source>
</evidence>
<evidence type="ECO:0000256" key="6">
    <source>
        <dbReference type="ARBA" id="ARBA00023136"/>
    </source>
</evidence>
<dbReference type="PROSITE" id="PS50088">
    <property type="entry name" value="ANK_REPEAT"/>
    <property type="match status" value="1"/>
</dbReference>
<dbReference type="SMART" id="SM00248">
    <property type="entry name" value="ANK"/>
    <property type="match status" value="8"/>
</dbReference>
<evidence type="ECO:0000256" key="1">
    <source>
        <dbReference type="ARBA" id="ARBA00004141"/>
    </source>
</evidence>
<dbReference type="InterPro" id="IPR026961">
    <property type="entry name" value="PGG_dom"/>
</dbReference>
<dbReference type="PANTHER" id="PTHR24186">
    <property type="entry name" value="PROTEIN PHOSPHATASE 1 REGULATORY SUBUNIT"/>
    <property type="match status" value="1"/>
</dbReference>
<dbReference type="STRING" id="4565.A0A080YUN5"/>
<dbReference type="Pfam" id="PF12796">
    <property type="entry name" value="Ank_2"/>
    <property type="match status" value="1"/>
</dbReference>
<reference evidence="10" key="1">
    <citation type="journal article" date="2017" name="Gigascience">
        <title>The first near-complete assembly of the hexaploid bread wheat genome, Triticum aestivum.</title>
        <authorList>
            <person name="Zimin A.V."/>
            <person name="Puiu D."/>
            <person name="Hall R."/>
            <person name="Kingan S."/>
            <person name="Clavijo B.J."/>
            <person name="Salzberg S.L."/>
        </authorList>
    </citation>
    <scope>NUCLEOTIDE SEQUENCE</scope>
    <source>
        <tissue evidence="10">Leaf</tissue>
    </source>
</reference>
<dbReference type="Gene3D" id="1.25.40.20">
    <property type="entry name" value="Ankyrin repeat-containing domain"/>
    <property type="match status" value="2"/>
</dbReference>
<proteinExistence type="predicted"/>
<gene>
    <name evidence="10" type="ORF">CFC21_044969</name>
</gene>
<dbReference type="PANTHER" id="PTHR24186:SF54">
    <property type="entry name" value="PGG DOMAIN-CONTAINING PROTEIN"/>
    <property type="match status" value="1"/>
</dbReference>
<dbReference type="Proteomes" id="UP000815260">
    <property type="component" value="Chromosome 3B"/>
</dbReference>
<name>A0A3B6G2Z5_WHEAT</name>
<dbReference type="InterPro" id="IPR002110">
    <property type="entry name" value="Ankyrin_rpt"/>
</dbReference>
<keyword evidence="2 8" id="KW-0812">Transmembrane</keyword>
<keyword evidence="6 8" id="KW-0472">Membrane</keyword>
<evidence type="ECO:0000313" key="10">
    <source>
        <dbReference type="EMBL" id="KAF7033901.1"/>
    </source>
</evidence>
<dbReference type="Pfam" id="PF13962">
    <property type="entry name" value="PGG"/>
    <property type="match status" value="1"/>
</dbReference>
<feature type="transmembrane region" description="Helical" evidence="8">
    <location>
        <begin position="428"/>
        <end position="450"/>
    </location>
</feature>
<keyword evidence="3" id="KW-0677">Repeat</keyword>
<evidence type="ECO:0000256" key="5">
    <source>
        <dbReference type="ARBA" id="ARBA00023043"/>
    </source>
</evidence>
<accession>A0A3B6G2Z5</accession>
<feature type="repeat" description="ANK" evidence="7">
    <location>
        <begin position="330"/>
        <end position="363"/>
    </location>
</feature>
<dbReference type="OMA" id="CATISYN"/>
<sequence>MADKTSTSLLRGGQGQLQMDQRLLEASTSGNSTSMKEMASRNPCILLGTTLARNTCLHISSTHGHQAFCTDVVALEESLLTAVNLDWETPLLAAVKSGFVILASVLIQCYRARGLIEAILWQDIDGCNVLHHAIRSGHRELALKLIEAAPALSTHVNIFNESPMYIAAMRDFTDISEKLLEIPDSAHMGPFGNNTLLAAVRNANSGLAKRIMETRPWLARETNKTGATPLSVALYLHQIGVVRVLLEHDCSLGYKVPSNGAPFLSQAAAGGHIDVAQVLLHHCPDTPYRATNDPYWTCLHTAIDQDHVEFVEFILRTPQLRKLINMRDVYGKTALHYAVQSCNPKMVAALLSHEDIDISVLDNHGNVPAWELMDFADHAKTLNWNEVNMLMLRADPRCATISYNLHRRTKQQATMKSRMEAKSLTKTYTSNTSLVAILMATITFAAAFTLPGGYDNDAGSEGLPIMSRKFAFQAFLISDVLALCSSFAVAFICIIARWEDYEFLIYYRSFTKKLMWFAYVATTTAFSTGLYTVLASRLHWLAIAICLMVALLPILTKLLGEWPILKLRLKLGKDFKSDFLDMV</sequence>
<protein>
    <recommendedName>
        <fullName evidence="9">PGG domain-containing protein</fullName>
    </recommendedName>
</protein>
<dbReference type="eggNOG" id="KOG0504">
    <property type="taxonomic scope" value="Eukaryota"/>
</dbReference>
<feature type="transmembrane region" description="Helical" evidence="8">
    <location>
        <begin position="540"/>
        <end position="560"/>
    </location>
</feature>
<evidence type="ECO:0000256" key="3">
    <source>
        <dbReference type="ARBA" id="ARBA00022737"/>
    </source>
</evidence>
<evidence type="ECO:0000256" key="7">
    <source>
        <dbReference type="PROSITE-ProRule" id="PRU00023"/>
    </source>
</evidence>
<dbReference type="SUPFAM" id="SSF48403">
    <property type="entry name" value="Ankyrin repeat"/>
    <property type="match status" value="2"/>
</dbReference>
<organism evidence="10">
    <name type="scientific">Triticum aestivum</name>
    <name type="common">Wheat</name>
    <dbReference type="NCBI Taxonomy" id="4565"/>
    <lineage>
        <taxon>Eukaryota</taxon>
        <taxon>Viridiplantae</taxon>
        <taxon>Streptophyta</taxon>
        <taxon>Embryophyta</taxon>
        <taxon>Tracheophyta</taxon>
        <taxon>Spermatophyta</taxon>
        <taxon>Magnoliopsida</taxon>
        <taxon>Liliopsida</taxon>
        <taxon>Poales</taxon>
        <taxon>Poaceae</taxon>
        <taxon>BOP clade</taxon>
        <taxon>Pooideae</taxon>
        <taxon>Triticodae</taxon>
        <taxon>Triticeae</taxon>
        <taxon>Triticinae</taxon>
        <taxon>Triticum</taxon>
    </lineage>
</organism>
<evidence type="ECO:0000259" key="9">
    <source>
        <dbReference type="Pfam" id="PF13962"/>
    </source>
</evidence>
<keyword evidence="4 8" id="KW-1133">Transmembrane helix</keyword>
<feature type="transmembrane region" description="Helical" evidence="8">
    <location>
        <begin position="516"/>
        <end position="534"/>
    </location>
</feature>
<evidence type="ECO:0000256" key="4">
    <source>
        <dbReference type="ARBA" id="ARBA00022989"/>
    </source>
</evidence>
<reference evidence="10" key="2">
    <citation type="submission" date="2020-03" db="EMBL/GenBank/DDBJ databases">
        <title>The second near-complete assembly of the hexaploid bread wheat (Triticum aestivum) genome.</title>
        <authorList>
            <person name="Zimin A.V."/>
            <person name="Puiu D."/>
            <person name="Shumante A."/>
            <person name="Alonge M."/>
            <person name="Salzberg S.L."/>
        </authorList>
    </citation>
    <scope>NUCLEOTIDE SEQUENCE</scope>
    <source>
        <tissue evidence="10">Leaf</tissue>
    </source>
</reference>
<dbReference type="InterPro" id="IPR036770">
    <property type="entry name" value="Ankyrin_rpt-contain_sf"/>
</dbReference>